<dbReference type="Gene3D" id="1.25.10.10">
    <property type="entry name" value="Leucine-rich Repeat Variant"/>
    <property type="match status" value="1"/>
</dbReference>
<dbReference type="GO" id="GO:0097361">
    <property type="term" value="C:cytosolic [4Fe-4S] assembly targeting complex"/>
    <property type="evidence" value="ECO:0007669"/>
    <property type="project" value="UniProtKB-UniRule"/>
</dbReference>
<dbReference type="PANTHER" id="PTHR12891">
    <property type="entry name" value="DNA REPAIR/TRANSCRIPTION PROTEIN MET18/MMS19"/>
    <property type="match status" value="1"/>
</dbReference>
<evidence type="ECO:0000313" key="4">
    <source>
        <dbReference type="EMBL" id="BAM18699.1"/>
    </source>
</evidence>
<dbReference type="GO" id="GO:0016226">
    <property type="term" value="P:iron-sulfur cluster assembly"/>
    <property type="evidence" value="ECO:0007669"/>
    <property type="project" value="UniProtKB-UniRule"/>
</dbReference>
<name>I4DLA9_PAPXU</name>
<dbReference type="EMBL" id="AK402077">
    <property type="protein sequence ID" value="BAM18699.1"/>
    <property type="molecule type" value="mRNA"/>
</dbReference>
<comment type="function">
    <text evidence="2">Key component of the cytosolic iron-sulfur protein assembly (CIA) complex, a multiprotein complex that mediates the incorporation of iron-sulfur cluster into apoproteins specifically involved in DNA metabolism and genomic integrity. In the CIA complex, MMS19 acts as an adapter between early-acting CIA components and a subset of cellular target iron-sulfur proteins.</text>
</comment>
<organism evidence="4">
    <name type="scientific">Papilio xuthus</name>
    <name type="common">Asian swallowtail butterfly</name>
    <dbReference type="NCBI Taxonomy" id="66420"/>
    <lineage>
        <taxon>Eukaryota</taxon>
        <taxon>Metazoa</taxon>
        <taxon>Ecdysozoa</taxon>
        <taxon>Arthropoda</taxon>
        <taxon>Hexapoda</taxon>
        <taxon>Insecta</taxon>
        <taxon>Pterygota</taxon>
        <taxon>Neoptera</taxon>
        <taxon>Endopterygota</taxon>
        <taxon>Lepidoptera</taxon>
        <taxon>Glossata</taxon>
        <taxon>Ditrysia</taxon>
        <taxon>Papilionoidea</taxon>
        <taxon>Papilionidae</taxon>
        <taxon>Papilioninae</taxon>
        <taxon>Papilio</taxon>
    </lineage>
</organism>
<dbReference type="PANTHER" id="PTHR12891:SF0">
    <property type="entry name" value="MMS19 NUCLEOTIDE EXCISION REPAIR PROTEIN HOMOLOG"/>
    <property type="match status" value="1"/>
</dbReference>
<evidence type="ECO:0000259" key="3">
    <source>
        <dbReference type="Pfam" id="PF12460"/>
    </source>
</evidence>
<dbReference type="SUPFAM" id="SSF48371">
    <property type="entry name" value="ARM repeat"/>
    <property type="match status" value="1"/>
</dbReference>
<comment type="similarity">
    <text evidence="1 2">Belongs to the MET18/MMS19 family.</text>
</comment>
<dbReference type="GO" id="GO:0005819">
    <property type="term" value="C:spindle"/>
    <property type="evidence" value="ECO:0007669"/>
    <property type="project" value="UniProtKB-SubCell"/>
</dbReference>
<dbReference type="InterPro" id="IPR024687">
    <property type="entry name" value="MMS19_C"/>
</dbReference>
<dbReference type="InterPro" id="IPR011989">
    <property type="entry name" value="ARM-like"/>
</dbReference>
<comment type="subunit">
    <text evidence="2">Component of the CIA complex.</text>
</comment>
<keyword evidence="2" id="KW-0963">Cytoplasm</keyword>
<evidence type="ECO:0000256" key="2">
    <source>
        <dbReference type="RuleBase" id="RU367072"/>
    </source>
</evidence>
<evidence type="ECO:0000256" key="1">
    <source>
        <dbReference type="ARBA" id="ARBA00009340"/>
    </source>
</evidence>
<sequence length="168" mass="19149">MFQSFSNLTGKLDLLNSEVKEFSLKYTPNLINNTPKSVLNNHPNRVSCLVIDGLEYDNKELLQVMLDVLCHYVQAKHVTVADSLQTILPRLIKLSTYVKSMDVRIKSLQCLFEIAKVYPTSVLLPYKQDVLLDIAPSLDDKKRLVRNMAVQARTRWFLVGAPGENKEN</sequence>
<dbReference type="GO" id="GO:0006281">
    <property type="term" value="P:DNA repair"/>
    <property type="evidence" value="ECO:0007669"/>
    <property type="project" value="UniProtKB-UniRule"/>
</dbReference>
<accession>I4DLA9</accession>
<protein>
    <recommendedName>
        <fullName evidence="2">MMS19 nucleotide excision repair protein</fullName>
    </recommendedName>
</protein>
<reference evidence="4" key="1">
    <citation type="journal article" date="2012" name="BMC Biol.">
        <title>Comprehensive microarray-based analysis for stage-specific larval camouflage pattern-associated genes in the swallowtail butterfly, Papilio xuthus.</title>
        <authorList>
            <person name="Futahashi R."/>
            <person name="Shirataki H."/>
            <person name="Narita T."/>
            <person name="Mita K."/>
            <person name="Fujiwara H."/>
        </authorList>
    </citation>
    <scope>NUCLEOTIDE SEQUENCE</scope>
    <source>
        <tissue evidence="4">Epidermis</tissue>
    </source>
</reference>
<proteinExistence type="evidence at transcript level"/>
<keyword evidence="2" id="KW-0206">Cytoskeleton</keyword>
<dbReference type="GO" id="GO:0005634">
    <property type="term" value="C:nucleus"/>
    <property type="evidence" value="ECO:0007669"/>
    <property type="project" value="UniProtKB-SubCell"/>
</dbReference>
<keyword evidence="2" id="KW-0234">DNA repair</keyword>
<feature type="domain" description="MMS19 C-terminal" evidence="3">
    <location>
        <begin position="16"/>
        <end position="114"/>
    </location>
</feature>
<dbReference type="GO" id="GO:0051604">
    <property type="term" value="P:protein maturation"/>
    <property type="evidence" value="ECO:0007669"/>
    <property type="project" value="UniProtKB-UniRule"/>
</dbReference>
<keyword evidence="2" id="KW-0227">DNA damage</keyword>
<dbReference type="InterPro" id="IPR016024">
    <property type="entry name" value="ARM-type_fold"/>
</dbReference>
<dbReference type="AlphaFoldDB" id="I4DLA9"/>
<comment type="subcellular location">
    <subcellularLocation>
        <location evidence="2">Cytoplasm</location>
        <location evidence="2">Cytoskeleton</location>
        <location evidence="2">Spindle</location>
    </subcellularLocation>
    <subcellularLocation>
        <location evidence="2">Nucleus</location>
    </subcellularLocation>
</comment>
<dbReference type="Pfam" id="PF12460">
    <property type="entry name" value="MMS19_C"/>
    <property type="match status" value="1"/>
</dbReference>
<keyword evidence="2" id="KW-0539">Nucleus</keyword>
<dbReference type="InterPro" id="IPR039920">
    <property type="entry name" value="MMS19"/>
</dbReference>